<evidence type="ECO:0000313" key="2">
    <source>
        <dbReference type="EMBL" id="CDO72600.1"/>
    </source>
</evidence>
<sequence length="171" mass="19512">MPALSRYDTLEIDDLDDVEMVQAQRAVAAKATYVCLRRVEPHRKPSEYTENERTQRHLTYQNHSAIVAKRLCITTDAVIPNKSSLELERARQVPTGHASCRPTDRNADKWGGPNYTSAGHTVDETESCRRIKSRPDHRRRFGMLLSTEGIRRLRRLLQGHGAGMQELPGFF</sequence>
<dbReference type="AlphaFoldDB" id="A0A060SE03"/>
<evidence type="ECO:0000313" key="3">
    <source>
        <dbReference type="Proteomes" id="UP000029665"/>
    </source>
</evidence>
<organism evidence="2 3">
    <name type="scientific">Pycnoporus cinnabarinus</name>
    <name type="common">Cinnabar-red polypore</name>
    <name type="synonym">Trametes cinnabarina</name>
    <dbReference type="NCBI Taxonomy" id="5643"/>
    <lineage>
        <taxon>Eukaryota</taxon>
        <taxon>Fungi</taxon>
        <taxon>Dikarya</taxon>
        <taxon>Basidiomycota</taxon>
        <taxon>Agaricomycotina</taxon>
        <taxon>Agaricomycetes</taxon>
        <taxon>Polyporales</taxon>
        <taxon>Polyporaceae</taxon>
        <taxon>Trametes</taxon>
    </lineage>
</organism>
<dbReference type="EMBL" id="CCBP010000115">
    <property type="protein sequence ID" value="CDO72600.1"/>
    <property type="molecule type" value="Genomic_DNA"/>
</dbReference>
<dbReference type="Proteomes" id="UP000029665">
    <property type="component" value="Unassembled WGS sequence"/>
</dbReference>
<dbReference type="HOGENOM" id="CLU_1563668_0_0_1"/>
<name>A0A060SE03_PYCCI</name>
<feature type="region of interest" description="Disordered" evidence="1">
    <location>
        <begin position="93"/>
        <end position="122"/>
    </location>
</feature>
<protein>
    <submittedName>
        <fullName evidence="2">Uncharacterized protein</fullName>
    </submittedName>
</protein>
<reference evidence="2" key="1">
    <citation type="submission" date="2014-01" db="EMBL/GenBank/DDBJ databases">
        <title>The genome of the white-rot fungus Pycnoporus cinnabarinus: a basidiomycete model with a versatile arsenal for lignocellulosic biomass breakdown.</title>
        <authorList>
            <person name="Levasseur A."/>
            <person name="Lomascolo A."/>
            <person name="Ruiz-Duenas F.J."/>
            <person name="Uzan E."/>
            <person name="Piumi F."/>
            <person name="Kues U."/>
            <person name="Ram A.F.J."/>
            <person name="Murat C."/>
            <person name="Haon M."/>
            <person name="Benoit I."/>
            <person name="Arfi Y."/>
            <person name="Chevret D."/>
            <person name="Drula E."/>
            <person name="Kwon M.J."/>
            <person name="Gouret P."/>
            <person name="Lesage-Meessen L."/>
            <person name="Lombard V."/>
            <person name="Mariette J."/>
            <person name="Noirot C."/>
            <person name="Park J."/>
            <person name="Patyshakuliyeva A."/>
            <person name="Wieneger R.A.B."/>
            <person name="Wosten H.A.B."/>
            <person name="Martin F."/>
            <person name="Coutinho P.M."/>
            <person name="de Vries R."/>
            <person name="Martinez A.T."/>
            <person name="Klopp C."/>
            <person name="Pontarotti P."/>
            <person name="Henrissat B."/>
            <person name="Record E."/>
        </authorList>
    </citation>
    <scope>NUCLEOTIDE SEQUENCE [LARGE SCALE GENOMIC DNA]</scope>
    <source>
        <strain evidence="2">BRFM137</strain>
    </source>
</reference>
<accession>A0A060SE03</accession>
<comment type="caution">
    <text evidence="2">The sequence shown here is derived from an EMBL/GenBank/DDBJ whole genome shotgun (WGS) entry which is preliminary data.</text>
</comment>
<keyword evidence="3" id="KW-1185">Reference proteome</keyword>
<gene>
    <name evidence="2" type="ORF">BN946_scf184985.g19</name>
</gene>
<evidence type="ECO:0000256" key="1">
    <source>
        <dbReference type="SAM" id="MobiDB-lite"/>
    </source>
</evidence>
<proteinExistence type="predicted"/>